<gene>
    <name evidence="1" type="ORF">F4821DRAFT_234817</name>
</gene>
<comment type="caution">
    <text evidence="1">The sequence shown here is derived from an EMBL/GenBank/DDBJ whole genome shotgun (WGS) entry which is preliminary data.</text>
</comment>
<evidence type="ECO:0000313" key="1">
    <source>
        <dbReference type="EMBL" id="KAI6088187.1"/>
    </source>
</evidence>
<reference evidence="1 2" key="1">
    <citation type="journal article" date="2022" name="New Phytol.">
        <title>Ecological generalism drives hyperdiversity of secondary metabolite gene clusters in xylarialean endophytes.</title>
        <authorList>
            <person name="Franco M.E.E."/>
            <person name="Wisecaver J.H."/>
            <person name="Arnold A.E."/>
            <person name="Ju Y.M."/>
            <person name="Slot J.C."/>
            <person name="Ahrendt S."/>
            <person name="Moore L.P."/>
            <person name="Eastman K.E."/>
            <person name="Scott K."/>
            <person name="Konkel Z."/>
            <person name="Mondo S.J."/>
            <person name="Kuo A."/>
            <person name="Hayes R.D."/>
            <person name="Haridas S."/>
            <person name="Andreopoulos B."/>
            <person name="Riley R."/>
            <person name="LaButti K."/>
            <person name="Pangilinan J."/>
            <person name="Lipzen A."/>
            <person name="Amirebrahimi M."/>
            <person name="Yan J."/>
            <person name="Adam C."/>
            <person name="Keymanesh K."/>
            <person name="Ng V."/>
            <person name="Louie K."/>
            <person name="Northen T."/>
            <person name="Drula E."/>
            <person name="Henrissat B."/>
            <person name="Hsieh H.M."/>
            <person name="Youens-Clark K."/>
            <person name="Lutzoni F."/>
            <person name="Miadlikowska J."/>
            <person name="Eastwood D.C."/>
            <person name="Hamelin R.C."/>
            <person name="Grigoriev I.V."/>
            <person name="U'Ren J.M."/>
        </authorList>
    </citation>
    <scope>NUCLEOTIDE SEQUENCE [LARGE SCALE GENOMIC DNA]</scope>
    <source>
        <strain evidence="1 2">ER1909</strain>
    </source>
</reference>
<sequence>MEVEPDCIICSDSFEKHADNDRCRVSRERAKDFLGRGLMTQDGVYQRYTETLTDKLSSVYDGPSVVGNIRQSFRQLREPAIGYLSPMLFKHLFAERLSDSEVGNPLDTPALLLDIFTSHAFYPLLPPYADSGHPQIDENAFMRAVSLLILAPARRSGSRFSSAIHRVYGGTWGPHRGWYVAVRGKDASDFRRRLFRSLATPDSSSINTETVTTVSVPRFEWFGFREDGSDPKDDPTQQFVVMEDETEASIDILDVLSESPPEVDSLTMNPFRESYRLVLPSLPKRTDDLYSLCIPTIKLVALLKLIQQTQRENTEDLVTLVEESGSNVKFGWESFEIVMLEHSELLADGLANIFRLFTEAEIGNLMQDMQDSD</sequence>
<proteinExistence type="predicted"/>
<organism evidence="1 2">
    <name type="scientific">Hypoxylon rubiginosum</name>
    <dbReference type="NCBI Taxonomy" id="110542"/>
    <lineage>
        <taxon>Eukaryota</taxon>
        <taxon>Fungi</taxon>
        <taxon>Dikarya</taxon>
        <taxon>Ascomycota</taxon>
        <taxon>Pezizomycotina</taxon>
        <taxon>Sordariomycetes</taxon>
        <taxon>Xylariomycetidae</taxon>
        <taxon>Xylariales</taxon>
        <taxon>Hypoxylaceae</taxon>
        <taxon>Hypoxylon</taxon>
    </lineage>
</organism>
<keyword evidence="2" id="KW-1185">Reference proteome</keyword>
<dbReference type="Proteomes" id="UP001497680">
    <property type="component" value="Unassembled WGS sequence"/>
</dbReference>
<accession>A0ACC0D612</accession>
<protein>
    <submittedName>
        <fullName evidence="1">Uncharacterized protein</fullName>
    </submittedName>
</protein>
<name>A0ACC0D612_9PEZI</name>
<evidence type="ECO:0000313" key="2">
    <source>
        <dbReference type="Proteomes" id="UP001497680"/>
    </source>
</evidence>
<dbReference type="EMBL" id="MU394303">
    <property type="protein sequence ID" value="KAI6088187.1"/>
    <property type="molecule type" value="Genomic_DNA"/>
</dbReference>